<keyword evidence="1" id="KW-1277">Toxin-antitoxin system</keyword>
<name>A0A4Q1TZG1_RHILE</name>
<evidence type="ECO:0000256" key="1">
    <source>
        <dbReference type="ARBA" id="ARBA00022649"/>
    </source>
</evidence>
<dbReference type="Gene3D" id="3.30.2310.20">
    <property type="entry name" value="RelE-like"/>
    <property type="match status" value="1"/>
</dbReference>
<dbReference type="AlphaFoldDB" id="A0A4Q1TZG1"/>
<proteinExistence type="predicted"/>
<sequence length="104" mass="11809">MRLTVKPAARNDILLQLAYLAEHGGEELGLRFLHATEQSFTRLLDYPHSGTPKTFVNSHLTGVRSWPVSDFEDIRAYYIVESEAVTILRVLHGRRDVIAIFGED</sequence>
<evidence type="ECO:0000313" key="3">
    <source>
        <dbReference type="Proteomes" id="UP000290767"/>
    </source>
</evidence>
<dbReference type="Pfam" id="PF05016">
    <property type="entry name" value="ParE_toxin"/>
    <property type="match status" value="1"/>
</dbReference>
<dbReference type="InterPro" id="IPR035093">
    <property type="entry name" value="RelE/ParE_toxin_dom_sf"/>
</dbReference>
<dbReference type="RefSeq" id="WP_129419706.1">
    <property type="nucleotide sequence ID" value="NZ_MZMU01000012.1"/>
</dbReference>
<dbReference type="Proteomes" id="UP000290767">
    <property type="component" value="Unassembled WGS sequence"/>
</dbReference>
<comment type="caution">
    <text evidence="2">The sequence shown here is derived from an EMBL/GenBank/DDBJ whole genome shotgun (WGS) entry which is preliminary data.</text>
</comment>
<organism evidence="2 3">
    <name type="scientific">Rhizobium leguminosarum</name>
    <dbReference type="NCBI Taxonomy" id="384"/>
    <lineage>
        <taxon>Bacteria</taxon>
        <taxon>Pseudomonadati</taxon>
        <taxon>Pseudomonadota</taxon>
        <taxon>Alphaproteobacteria</taxon>
        <taxon>Hyphomicrobiales</taxon>
        <taxon>Rhizobiaceae</taxon>
        <taxon>Rhizobium/Agrobacterium group</taxon>
        <taxon>Rhizobium</taxon>
    </lineage>
</organism>
<evidence type="ECO:0008006" key="4">
    <source>
        <dbReference type="Google" id="ProtNLM"/>
    </source>
</evidence>
<evidence type="ECO:0000313" key="2">
    <source>
        <dbReference type="EMBL" id="RXT23665.1"/>
    </source>
</evidence>
<dbReference type="EMBL" id="MZMU01000012">
    <property type="protein sequence ID" value="RXT23665.1"/>
    <property type="molecule type" value="Genomic_DNA"/>
</dbReference>
<accession>A0A4Q1TZG1</accession>
<reference evidence="2 3" key="1">
    <citation type="submission" date="2017-03" db="EMBL/GenBank/DDBJ databases">
        <authorList>
            <person name="Safronova V.I."/>
            <person name="Sazanova A.L."/>
            <person name="Chirak E.R."/>
        </authorList>
    </citation>
    <scope>NUCLEOTIDE SEQUENCE [LARGE SCALE GENOMIC DNA]</scope>
    <source>
        <strain evidence="2 3">Tri-43</strain>
    </source>
</reference>
<gene>
    <name evidence="2" type="ORF">B5P46_17065</name>
</gene>
<dbReference type="InterPro" id="IPR007712">
    <property type="entry name" value="RelE/ParE_toxin"/>
</dbReference>
<protein>
    <recommendedName>
        <fullName evidence="4">Type II toxin-antitoxin system RelE/ParE family toxin</fullName>
    </recommendedName>
</protein>